<gene>
    <name evidence="2" type="ORF">WCU84_14380</name>
</gene>
<evidence type="ECO:0000256" key="1">
    <source>
        <dbReference type="SAM" id="Phobius"/>
    </source>
</evidence>
<evidence type="ECO:0000313" key="3">
    <source>
        <dbReference type="Proteomes" id="UP001359469"/>
    </source>
</evidence>
<proteinExistence type="predicted"/>
<organism evidence="2 3">
    <name type="scientific">Dickeya chrysanthemi</name>
    <name type="common">Pectobacterium chrysanthemi</name>
    <name type="synonym">Erwinia chrysanthemi</name>
    <dbReference type="NCBI Taxonomy" id="556"/>
    <lineage>
        <taxon>Bacteria</taxon>
        <taxon>Pseudomonadati</taxon>
        <taxon>Pseudomonadota</taxon>
        <taxon>Gammaproteobacteria</taxon>
        <taxon>Enterobacterales</taxon>
        <taxon>Pectobacteriaceae</taxon>
        <taxon>Dickeya</taxon>
    </lineage>
</organism>
<keyword evidence="1" id="KW-0472">Membrane</keyword>
<comment type="caution">
    <text evidence="2">The sequence shown here is derived from an EMBL/GenBank/DDBJ whole genome shotgun (WGS) entry which is preliminary data.</text>
</comment>
<evidence type="ECO:0008006" key="4">
    <source>
        <dbReference type="Google" id="ProtNLM"/>
    </source>
</evidence>
<dbReference type="RefSeq" id="WP_336729927.1">
    <property type="nucleotide sequence ID" value="NZ_JBBBOO010000010.1"/>
</dbReference>
<keyword evidence="1" id="KW-0812">Transmembrane</keyword>
<dbReference type="Proteomes" id="UP001359469">
    <property type="component" value="Unassembled WGS sequence"/>
</dbReference>
<keyword evidence="3" id="KW-1185">Reference proteome</keyword>
<evidence type="ECO:0000313" key="2">
    <source>
        <dbReference type="EMBL" id="MEI7064842.1"/>
    </source>
</evidence>
<name>A0ABU8JN28_DICCH</name>
<accession>A0ABU8JN28</accession>
<keyword evidence="1" id="KW-1133">Transmembrane helix</keyword>
<feature type="transmembrane region" description="Helical" evidence="1">
    <location>
        <begin position="21"/>
        <end position="42"/>
    </location>
</feature>
<sequence length="527" mass="58032">MNKPRSPFGDSLRRFWRQERGAGSAFYVLGMMGLLLTGAYVIDTVQTTGDASQIKRAADAAALAVGREALSKNNSDFSAADRQRLAWEYVRSNLGMNSKLAQQLEAADISVTEGSRSNARRTFTVSVSFASQPVLLKVAQQQHEIYSTVEVIYRPSEVALVLPNTASETQSELAVLRRLGKNFATDFLADYPDRRLALVPYSQSVSVYDDANWSSRIRNWSLSGALKPVELSSLFRNNDYGIANLASRMMPDLRSKRMCLYRGLDLGENYLWEQAPANSFWIHYRHDLPINATWMPFIQWVGPNPDFGQANGVNDTRYIIGDKGCPTAALLPLTDDLNAISARLDQMEPQFNVNYAIAMGWGAMALAPAFRGSDGWGDDEYPLDFNDNGSGNIKAIVMMGNTIGDWFDTDAYNAYVGEAIDGDGELGTSGATEVAAKRFRSLCESFRSRDLLFYFIGVRPGDPEDFGRTLFGKVAVPGLQVCAMNDGGYIKFADSSSFAGAEGQISELLDGILEDIDKHSSAVRLIE</sequence>
<reference evidence="2 3" key="1">
    <citation type="submission" date="2024-03" db="EMBL/GenBank/DDBJ databases">
        <title>Analysis of soft rot Pectobacteriaceae population diversity in US potato growing regions between 2016 and 2022.</title>
        <authorList>
            <person name="Ma X."/>
            <person name="Zhang X."/>
            <person name="Stodghill P."/>
            <person name="Rioux R."/>
            <person name="Babler B."/>
            <person name="Shrestha S."/>
            <person name="Babler B."/>
            <person name="Rivedal H."/>
            <person name="Frost K."/>
            <person name="Hao J."/>
            <person name="Secor G."/>
            <person name="Swingle B."/>
        </authorList>
    </citation>
    <scope>NUCLEOTIDE SEQUENCE [LARGE SCALE GENOMIC DNA]</scope>
    <source>
        <strain evidence="2 3">SR64</strain>
    </source>
</reference>
<dbReference type="EMBL" id="JBBBOO010000010">
    <property type="protein sequence ID" value="MEI7064842.1"/>
    <property type="molecule type" value="Genomic_DNA"/>
</dbReference>
<protein>
    <recommendedName>
        <fullName evidence="4">Flp pilus-assembly TadG-like N-terminal domain-containing protein</fullName>
    </recommendedName>
</protein>